<dbReference type="OrthoDB" id="9802683at2"/>
<dbReference type="GeneID" id="62759737"/>
<dbReference type="GO" id="GO:0016798">
    <property type="term" value="F:hydrolase activity, acting on glycosyl bonds"/>
    <property type="evidence" value="ECO:0007669"/>
    <property type="project" value="UniProtKB-KW"/>
</dbReference>
<dbReference type="SUPFAM" id="SSF49265">
    <property type="entry name" value="Fibronectin type III"/>
    <property type="match status" value="1"/>
</dbReference>
<dbReference type="InterPro" id="IPR004843">
    <property type="entry name" value="Calcineurin-like_PHP"/>
</dbReference>
<feature type="region of interest" description="Disordered" evidence="2">
    <location>
        <begin position="1"/>
        <end position="23"/>
    </location>
</feature>
<protein>
    <recommendedName>
        <fullName evidence="3">Fibronectin type-III domain-containing protein</fullName>
    </recommendedName>
</protein>
<dbReference type="STRING" id="742742.HMPREF9452_02057"/>
<dbReference type="CDD" id="cd00063">
    <property type="entry name" value="FN3"/>
    <property type="match status" value="1"/>
</dbReference>
<feature type="compositionally biased region" description="Low complexity" evidence="2">
    <location>
        <begin position="1088"/>
        <end position="1102"/>
    </location>
</feature>
<name>G1WL44_9ACTN</name>
<keyword evidence="1" id="KW-0378">Hydrolase</keyword>
<feature type="compositionally biased region" description="Polar residues" evidence="2">
    <location>
        <begin position="1152"/>
        <end position="1181"/>
    </location>
</feature>
<feature type="region of interest" description="Disordered" evidence="2">
    <location>
        <begin position="1056"/>
        <end position="1182"/>
    </location>
</feature>
<proteinExistence type="predicted"/>
<evidence type="ECO:0000259" key="3">
    <source>
        <dbReference type="PROSITE" id="PS50853"/>
    </source>
</evidence>
<dbReference type="PROSITE" id="PS51318">
    <property type="entry name" value="TAT"/>
    <property type="match status" value="1"/>
</dbReference>
<dbReference type="EMBL" id="ADLS01000030">
    <property type="protein sequence ID" value="EGX68576.1"/>
    <property type="molecule type" value="Genomic_DNA"/>
</dbReference>
<sequence length="1227" mass="129283">MDSHIDAQQHTDAHNLMDNAQSAGGQNRCIERRGLLKLAMTAGLGLVATGSLSPNIAWAQETGLSREGVKARFLIGSDLHIQSGIGGTEGRDADKKLQFAFDTIYNLDPQLDAFCLVGDVTDYGKTEQYEHLMQLVNDIEHNTGYSGGAGHTKMILCQGNHETYSPGVETAPARFKKYTGQEANKVLDVNGVKVITMGPVKSSGDGDYRGNYDWFKQQLDTVIAGSSDPFLLLTHHQIRGSSYTSPEWHGNFGQGESKDLVKLMADYPNLIQVSGHSHATLEDERSISQDLGFTAIQDSTIGAYYENETGKVDPDTGNSASVPPQSSAAYTQGKTIPEASQCIILDVMDNGTVKCHRLSLVRSKVEGEGTVYLYEPWVIDVPSMVSSKGNLSDTRTWRYTSARQSTAAPVFAPDATVTIDNVGETSATVSFPPAQPGSPSGLDMVHEYKIVAQATDGSSITKRIFNDYYRPAGHIRDSWKVNFKGLSPETSYTVSVYAQTSWSKEAGCEGSGSWPGNNEAAPNSTSSALVSAAFTTSTAPERPRAILDIDYRTGNAEDAMGHIANFNAGMRLVDDADLGHPVVETQGETGWGYLLSTDEYDTFTSSSTHECFFKLANNQIDQCLFSNQQYAGAGFEVEKGNLEFYYNNESAKRILNTPVKTGEWVHAVATYDGKNITLYVNGKKMAQESAGRMTVPAPTRYYVCSDTSSSGETEYCAVKGTRVALARLLPYAMSAEQVATAYAASKIAPAPAELLNVDFNVEDASQVVQASGRSLYSDVSTGATIVYDDVLKKNVFACDGKHAFGFPITANDYVYLGNEHALECVFMATDLDSDQCFFSNQQSSGCGLEIAGNNATKGKMAFWFNSKGSGTPKPAGAITPGVWHHAMGVYTGSTVRMYIDGKLVEELEASGGLKVPGESEHVFYIGADVYSGGGAQLFARSGGKIASARILTKAPSNKEIKLLATQALLPSGNSEAFSVTYAWKDDVAPDDAVLPVDEKSYKSGDIVTLATSPAVNEQVTGTKDGVDGTWTFTGWDHKDGFTIETNTLVSGAWSFQADGQEGGSTGGGSGNDSGNGSGSGSTGGDGGNTPDTGGSTGNNSGNADHGNGGATGKPGDGSGSGSSSGTNNGESGGNGNSSNDNSGIDGTGGSSPGNNVTSGSEGGNEASSKPSSPSLPQTGDTSGLLAGITALLGGSALGLGKLLSRRNDAKPNVLDIDPDDSDDDLIV</sequence>
<dbReference type="PATRIC" id="fig|742742.3.peg.2035"/>
<dbReference type="GO" id="GO:0005975">
    <property type="term" value="P:carbohydrate metabolic process"/>
    <property type="evidence" value="ECO:0007669"/>
    <property type="project" value="UniProtKB-ARBA"/>
</dbReference>
<dbReference type="SUPFAM" id="SSF49899">
    <property type="entry name" value="Concanavalin A-like lectins/glucanases"/>
    <property type="match status" value="2"/>
</dbReference>
<dbReference type="InterPro" id="IPR013320">
    <property type="entry name" value="ConA-like_dom_sf"/>
</dbReference>
<feature type="compositionally biased region" description="Acidic residues" evidence="2">
    <location>
        <begin position="1216"/>
        <end position="1227"/>
    </location>
</feature>
<gene>
    <name evidence="4" type="ORF">HMPREF9452_02057</name>
</gene>
<dbReference type="Gene3D" id="2.60.40.10">
    <property type="entry name" value="Immunoglobulins"/>
    <property type="match status" value="1"/>
</dbReference>
<dbReference type="InterPro" id="IPR013783">
    <property type="entry name" value="Ig-like_fold"/>
</dbReference>
<dbReference type="AlphaFoldDB" id="G1WL44"/>
<organism evidence="4 5">
    <name type="scientific">Collinsella tanakaei YIT 12063</name>
    <dbReference type="NCBI Taxonomy" id="742742"/>
    <lineage>
        <taxon>Bacteria</taxon>
        <taxon>Bacillati</taxon>
        <taxon>Actinomycetota</taxon>
        <taxon>Coriobacteriia</taxon>
        <taxon>Coriobacteriales</taxon>
        <taxon>Coriobacteriaceae</taxon>
        <taxon>Collinsella</taxon>
    </lineage>
</organism>
<keyword evidence="5" id="KW-1185">Reference proteome</keyword>
<keyword evidence="1" id="KW-0326">Glycosidase</keyword>
<dbReference type="Proteomes" id="UP000004830">
    <property type="component" value="Unassembled WGS sequence"/>
</dbReference>
<accession>G1WL44</accession>
<feature type="compositionally biased region" description="Basic and acidic residues" evidence="2">
    <location>
        <begin position="1"/>
        <end position="15"/>
    </location>
</feature>
<dbReference type="eggNOG" id="COG1409">
    <property type="taxonomic scope" value="Bacteria"/>
</dbReference>
<reference evidence="4 5" key="1">
    <citation type="submission" date="2011-06" db="EMBL/GenBank/DDBJ databases">
        <title>The Genome Sequence of Collinsella tanakaei YIT 12063.</title>
        <authorList>
            <consortium name="The Broad Institute Genome Sequencing Platform"/>
            <person name="Earl A."/>
            <person name="Ward D."/>
            <person name="Feldgarden M."/>
            <person name="Gevers D."/>
            <person name="Morotomi M."/>
            <person name="Young S.K."/>
            <person name="Zeng Q."/>
            <person name="Gargeya S."/>
            <person name="Fitzgerald M."/>
            <person name="Haas B."/>
            <person name="Abouelleil A."/>
            <person name="Alvarado L."/>
            <person name="Arachchi H.M."/>
            <person name="Berlin A."/>
            <person name="Brown A."/>
            <person name="Chapman S.B."/>
            <person name="Chen Z."/>
            <person name="Dunbar C."/>
            <person name="Freedman E."/>
            <person name="Gearin G."/>
            <person name="Gellesch M."/>
            <person name="Goldberg J."/>
            <person name="Griggs A."/>
            <person name="Gujja S."/>
            <person name="Heiman D."/>
            <person name="Howarth C."/>
            <person name="Larson L."/>
            <person name="Lui A."/>
            <person name="MacDonald P.J.P."/>
            <person name="Mehta T."/>
            <person name="Montmayeur A."/>
            <person name="Murphy C."/>
            <person name="Neiman D."/>
            <person name="Pearson M."/>
            <person name="Priest M."/>
            <person name="Roberts A."/>
            <person name="Saif S."/>
            <person name="Shea T."/>
            <person name="Shenoy N."/>
            <person name="Sisk P."/>
            <person name="Stolte C."/>
            <person name="Sykes S."/>
            <person name="Wortman J."/>
            <person name="Nusbaum C."/>
            <person name="Birren B."/>
        </authorList>
    </citation>
    <scope>NUCLEOTIDE SEQUENCE [LARGE SCALE GENOMIC DNA]</scope>
    <source>
        <strain evidence="4 5">YIT 12063</strain>
    </source>
</reference>
<dbReference type="Pfam" id="PF00041">
    <property type="entry name" value="fn3"/>
    <property type="match status" value="1"/>
</dbReference>
<dbReference type="Gene3D" id="2.60.120.200">
    <property type="match status" value="2"/>
</dbReference>
<dbReference type="PROSITE" id="PS50853">
    <property type="entry name" value="FN3"/>
    <property type="match status" value="1"/>
</dbReference>
<dbReference type="SMART" id="SM00060">
    <property type="entry name" value="FN3"/>
    <property type="match status" value="1"/>
</dbReference>
<evidence type="ECO:0000313" key="4">
    <source>
        <dbReference type="EMBL" id="EGX68576.1"/>
    </source>
</evidence>
<feature type="region of interest" description="Disordered" evidence="2">
    <location>
        <begin position="311"/>
        <end position="330"/>
    </location>
</feature>
<dbReference type="RefSeq" id="WP_009142080.1">
    <property type="nucleotide sequence ID" value="NZ_JH126474.1"/>
</dbReference>
<dbReference type="SUPFAM" id="SSF56300">
    <property type="entry name" value="Metallo-dependent phosphatases"/>
    <property type="match status" value="1"/>
</dbReference>
<dbReference type="Pfam" id="PF13385">
    <property type="entry name" value="Laminin_G_3"/>
    <property type="match status" value="2"/>
</dbReference>
<evidence type="ECO:0000313" key="5">
    <source>
        <dbReference type="Proteomes" id="UP000004830"/>
    </source>
</evidence>
<feature type="compositionally biased region" description="Gly residues" evidence="2">
    <location>
        <begin position="1106"/>
        <end position="1122"/>
    </location>
</feature>
<evidence type="ECO:0000256" key="2">
    <source>
        <dbReference type="SAM" id="MobiDB-lite"/>
    </source>
</evidence>
<feature type="domain" description="Fibronectin type-III" evidence="3">
    <location>
        <begin position="413"/>
        <end position="523"/>
    </location>
</feature>
<dbReference type="InterPro" id="IPR036116">
    <property type="entry name" value="FN3_sf"/>
</dbReference>
<dbReference type="Gene3D" id="3.60.21.10">
    <property type="match status" value="1"/>
</dbReference>
<dbReference type="Pfam" id="PF00149">
    <property type="entry name" value="Metallophos"/>
    <property type="match status" value="1"/>
</dbReference>
<feature type="compositionally biased region" description="Gly residues" evidence="2">
    <location>
        <begin position="1060"/>
        <end position="1087"/>
    </location>
</feature>
<dbReference type="InterPro" id="IPR006311">
    <property type="entry name" value="TAT_signal"/>
</dbReference>
<dbReference type="InterPro" id="IPR003961">
    <property type="entry name" value="FN3_dom"/>
</dbReference>
<comment type="caution">
    <text evidence="4">The sequence shown here is derived from an EMBL/GenBank/DDBJ whole genome shotgun (WGS) entry which is preliminary data.</text>
</comment>
<feature type="compositionally biased region" description="Polar residues" evidence="2">
    <location>
        <begin position="316"/>
        <end position="330"/>
    </location>
</feature>
<dbReference type="InterPro" id="IPR029052">
    <property type="entry name" value="Metallo-depent_PP-like"/>
</dbReference>
<evidence type="ECO:0000256" key="1">
    <source>
        <dbReference type="ARBA" id="ARBA00023295"/>
    </source>
</evidence>
<dbReference type="HOGENOM" id="CLU_268033_0_0_11"/>
<feature type="region of interest" description="Disordered" evidence="2">
    <location>
        <begin position="1205"/>
        <end position="1227"/>
    </location>
</feature>